<dbReference type="Pfam" id="PF13458">
    <property type="entry name" value="Peripla_BP_6"/>
    <property type="match status" value="1"/>
</dbReference>
<evidence type="ECO:0000256" key="1">
    <source>
        <dbReference type="ARBA" id="ARBA00010062"/>
    </source>
</evidence>
<evidence type="ECO:0000259" key="4">
    <source>
        <dbReference type="Pfam" id="PF13458"/>
    </source>
</evidence>
<dbReference type="PANTHER" id="PTHR30483">
    <property type="entry name" value="LEUCINE-SPECIFIC-BINDING PROTEIN"/>
    <property type="match status" value="1"/>
</dbReference>
<comment type="caution">
    <text evidence="5">The sequence shown here is derived from an EMBL/GenBank/DDBJ whole genome shotgun (WGS) entry which is preliminary data.</text>
</comment>
<name>A0ABV7PD76_9BURK</name>
<dbReference type="PANTHER" id="PTHR30483:SF6">
    <property type="entry name" value="PERIPLASMIC BINDING PROTEIN OF ABC TRANSPORTER FOR NATURAL AMINO ACIDS"/>
    <property type="match status" value="1"/>
</dbReference>
<organism evidence="5 6">
    <name type="scientific">Massilia haematophila</name>
    <dbReference type="NCBI Taxonomy" id="457923"/>
    <lineage>
        <taxon>Bacteria</taxon>
        <taxon>Pseudomonadati</taxon>
        <taxon>Pseudomonadota</taxon>
        <taxon>Betaproteobacteria</taxon>
        <taxon>Burkholderiales</taxon>
        <taxon>Oxalobacteraceae</taxon>
        <taxon>Telluria group</taxon>
        <taxon>Massilia</taxon>
    </lineage>
</organism>
<dbReference type="SUPFAM" id="SSF53822">
    <property type="entry name" value="Periplasmic binding protein-like I"/>
    <property type="match status" value="1"/>
</dbReference>
<keyword evidence="6" id="KW-1185">Reference proteome</keyword>
<proteinExistence type="inferred from homology"/>
<dbReference type="CDD" id="cd06328">
    <property type="entry name" value="PBP1_SBP-like"/>
    <property type="match status" value="1"/>
</dbReference>
<keyword evidence="2 3" id="KW-0732">Signal</keyword>
<dbReference type="InterPro" id="IPR028082">
    <property type="entry name" value="Peripla_BP_I"/>
</dbReference>
<dbReference type="InterPro" id="IPR028081">
    <property type="entry name" value="Leu-bd"/>
</dbReference>
<comment type="similarity">
    <text evidence="1">Belongs to the leucine-binding protein family.</text>
</comment>
<dbReference type="EMBL" id="JBHRVV010000001">
    <property type="protein sequence ID" value="MFC3457103.1"/>
    <property type="molecule type" value="Genomic_DNA"/>
</dbReference>
<gene>
    <name evidence="5" type="ORF">ACFOPH_02395</name>
</gene>
<dbReference type="Gene3D" id="3.40.50.2300">
    <property type="match status" value="2"/>
</dbReference>
<feature type="domain" description="Leucine-binding protein" evidence="4">
    <location>
        <begin position="35"/>
        <end position="380"/>
    </location>
</feature>
<protein>
    <submittedName>
        <fullName evidence="5">Substrate-binding domain-containing protein</fullName>
    </submittedName>
</protein>
<evidence type="ECO:0000256" key="2">
    <source>
        <dbReference type="ARBA" id="ARBA00022729"/>
    </source>
</evidence>
<dbReference type="Proteomes" id="UP001595665">
    <property type="component" value="Unassembled WGS sequence"/>
</dbReference>
<feature type="signal peptide" evidence="3">
    <location>
        <begin position="1"/>
        <end position="30"/>
    </location>
</feature>
<evidence type="ECO:0000313" key="5">
    <source>
        <dbReference type="EMBL" id="MFC3457103.1"/>
    </source>
</evidence>
<accession>A0ABV7PD76</accession>
<evidence type="ECO:0000256" key="3">
    <source>
        <dbReference type="SAM" id="SignalP"/>
    </source>
</evidence>
<dbReference type="RefSeq" id="WP_379733229.1">
    <property type="nucleotide sequence ID" value="NZ_JBHRVV010000001.1"/>
</dbReference>
<reference evidence="6" key="1">
    <citation type="journal article" date="2019" name="Int. J. Syst. Evol. Microbiol.">
        <title>The Global Catalogue of Microorganisms (GCM) 10K type strain sequencing project: providing services to taxonomists for standard genome sequencing and annotation.</title>
        <authorList>
            <consortium name="The Broad Institute Genomics Platform"/>
            <consortium name="The Broad Institute Genome Sequencing Center for Infectious Disease"/>
            <person name="Wu L."/>
            <person name="Ma J."/>
        </authorList>
    </citation>
    <scope>NUCLEOTIDE SEQUENCE [LARGE SCALE GENOMIC DNA]</scope>
    <source>
        <strain evidence="6">CCM 7480</strain>
    </source>
</reference>
<dbReference type="InterPro" id="IPR051010">
    <property type="entry name" value="BCAA_transport"/>
</dbReference>
<feature type="chain" id="PRO_5047263629" evidence="3">
    <location>
        <begin position="31"/>
        <end position="407"/>
    </location>
</feature>
<sequence>MNHLIKPLIKPLGAAMLAAFAAGAAPVALAAGPDLKVALIAGKTGALEAYAKETETGFMMGLEYLTGGKMEINGRKLKVIVKDDQSKPDLGRTLLAEAYGDDKADIAVGTTSSGSAIAMLPVAKEYKKVLIIEPAVADAITGEKWNKYVFRTARSSMQDALAAASTLKGGSVAFLAQDYAFGRDAIKAGKEALSATGSKARVVHEEYAPATTTDFTASTQRLFDALKDKPQPRVLGIVWAGPNPMNKIADMKPERYGIALAPGGNILPVMKTWKSYAGTEGTIYYYYAFPKNKMNDWLVAEHQKRFKSPPDMFTAGGFAAASAVFNALSKVPDRSGKIDSEKLVAAMEGMSFDTPKGTMSFRKEDHQAIQSMYHFRIKKNQANEWDLLELVREIPASEMPLPVKNKR</sequence>
<evidence type="ECO:0000313" key="6">
    <source>
        <dbReference type="Proteomes" id="UP001595665"/>
    </source>
</evidence>